<dbReference type="PANTHER" id="PTHR43179:SF10">
    <property type="entry name" value="GLYCOSYL TRANSFERASE"/>
    <property type="match status" value="1"/>
</dbReference>
<organism evidence="2 3">
    <name type="scientific">Halioglobus japonicus</name>
    <dbReference type="NCBI Taxonomy" id="930805"/>
    <lineage>
        <taxon>Bacteria</taxon>
        <taxon>Pseudomonadati</taxon>
        <taxon>Pseudomonadota</taxon>
        <taxon>Gammaproteobacteria</taxon>
        <taxon>Cellvibrionales</taxon>
        <taxon>Halieaceae</taxon>
        <taxon>Halioglobus</taxon>
    </lineage>
</organism>
<dbReference type="Proteomes" id="UP000235162">
    <property type="component" value="Unassembled WGS sequence"/>
</dbReference>
<gene>
    <name evidence="2" type="ORF">C0029_00035</name>
</gene>
<dbReference type="AlphaFoldDB" id="A0AAP8SNV4"/>
<dbReference type="KEGG" id="hja:BST95_18190"/>
<dbReference type="SUPFAM" id="SSF53448">
    <property type="entry name" value="Nucleotide-diphospho-sugar transferases"/>
    <property type="match status" value="1"/>
</dbReference>
<proteinExistence type="predicted"/>
<feature type="domain" description="Glycosyltransferase 2-like" evidence="1">
    <location>
        <begin position="5"/>
        <end position="150"/>
    </location>
</feature>
<keyword evidence="2" id="KW-0808">Transferase</keyword>
<keyword evidence="3" id="KW-1185">Reference proteome</keyword>
<name>A0AAP8SNV4_9GAMM</name>
<protein>
    <submittedName>
        <fullName evidence="2">Glycosyl transferase</fullName>
    </submittedName>
</protein>
<dbReference type="InterPro" id="IPR029044">
    <property type="entry name" value="Nucleotide-diphossugar_trans"/>
</dbReference>
<dbReference type="PANTHER" id="PTHR43179">
    <property type="entry name" value="RHAMNOSYLTRANSFERASE WBBL"/>
    <property type="match status" value="1"/>
</dbReference>
<dbReference type="InterPro" id="IPR001173">
    <property type="entry name" value="Glyco_trans_2-like"/>
</dbReference>
<accession>A0AAP8SNV4</accession>
<dbReference type="GO" id="GO:0016740">
    <property type="term" value="F:transferase activity"/>
    <property type="evidence" value="ECO:0007669"/>
    <property type="project" value="UniProtKB-KW"/>
</dbReference>
<reference evidence="2 3" key="1">
    <citation type="submission" date="2018-01" db="EMBL/GenBank/DDBJ databases">
        <title>The draft genome sequence of Halioglobus japonicus S1-36.</title>
        <authorList>
            <person name="Du Z.-J."/>
            <person name="Shi M.-J."/>
        </authorList>
    </citation>
    <scope>NUCLEOTIDE SEQUENCE [LARGE SCALE GENOMIC DNA]</scope>
    <source>
        <strain evidence="2 3">S1-36</strain>
    </source>
</reference>
<dbReference type="Pfam" id="PF00535">
    <property type="entry name" value="Glycos_transf_2"/>
    <property type="match status" value="1"/>
</dbReference>
<evidence type="ECO:0000259" key="1">
    <source>
        <dbReference type="Pfam" id="PF00535"/>
    </source>
</evidence>
<dbReference type="Gene3D" id="3.90.550.10">
    <property type="entry name" value="Spore Coat Polysaccharide Biosynthesis Protein SpsA, Chain A"/>
    <property type="match status" value="1"/>
</dbReference>
<evidence type="ECO:0000313" key="3">
    <source>
        <dbReference type="Proteomes" id="UP000235162"/>
    </source>
</evidence>
<dbReference type="EMBL" id="PKUR01000001">
    <property type="protein sequence ID" value="PLW87032.1"/>
    <property type="molecule type" value="Genomic_DNA"/>
</dbReference>
<evidence type="ECO:0000313" key="2">
    <source>
        <dbReference type="EMBL" id="PLW87032.1"/>
    </source>
</evidence>
<comment type="caution">
    <text evidence="2">The sequence shown here is derived from an EMBL/GenBank/DDBJ whole genome shotgun (WGS) entry which is preliminary data.</text>
</comment>
<sequence>MNLTVSIVTYHSSLDYLRKTLASLAQAAENARAAELVSTVAVTVVDNASSSVYRAQLSALLAEFETACADGPCQLHYLPLAANCGFSAGHNAALGRVRGDYHLILNPDVEIGPAALRVGLARLRDEPEVVLLSPDATGSNGEREYLCKRYPSVLVLALRAFTPGLGRRWCPERMADYEMSDVCRGDREVEVPLASGCFMLARGEQLAAAGDFDERYFLYFEDFDLSLRMATLGRVLYLPAMRIVHHGGYAGSKGFAHVKMFASAGIRFFRQHGWRWA</sequence>